<dbReference type="RefSeq" id="WP_034355929.1">
    <property type="nucleotide sequence ID" value="NZ_JRPR02000005.1"/>
</dbReference>
<comment type="caution">
    <text evidence="1">The sequence shown here is derived from an EMBL/GenBank/DDBJ whole genome shotgun (WGS) entry which is preliminary data.</text>
</comment>
<dbReference type="OrthoDB" id="5329575at2"/>
<proteinExistence type="predicted"/>
<reference evidence="1 2" key="1">
    <citation type="journal article" date="2014" name="Genome Announc.">
        <title>Draft genome sequences of eight enterohepatic helicobacter species isolated from both laboratory and wild rodents.</title>
        <authorList>
            <person name="Sheh A."/>
            <person name="Shen Z."/>
            <person name="Fox J.G."/>
        </authorList>
    </citation>
    <scope>NUCLEOTIDE SEQUENCE [LARGE SCALE GENOMIC DNA]</scope>
    <source>
        <strain evidence="1 2">MIT 09-6949</strain>
    </source>
</reference>
<sequence length="63" mass="6739">MNIKIFVCYHKSAPLLTNEVLQPIVVGAQDMDKNTKAALLSRAEASHTPLIFDNDVRGGGAAS</sequence>
<gene>
    <name evidence="1" type="ORF">LS71_006775</name>
</gene>
<accession>A0A4U8TAK5</accession>
<dbReference type="AlphaFoldDB" id="A0A4U8TAK5"/>
<dbReference type="Proteomes" id="UP000029733">
    <property type="component" value="Unassembled WGS sequence"/>
</dbReference>
<protein>
    <submittedName>
        <fullName evidence="1">Uncharacterized protein</fullName>
    </submittedName>
</protein>
<dbReference type="EMBL" id="JRPR02000005">
    <property type="protein sequence ID" value="TLD96178.1"/>
    <property type="molecule type" value="Genomic_DNA"/>
</dbReference>
<name>A0A4U8TAK5_9HELI</name>
<organism evidence="1 2">
    <name type="scientific">Helicobacter jaachi</name>
    <dbReference type="NCBI Taxonomy" id="1677920"/>
    <lineage>
        <taxon>Bacteria</taxon>
        <taxon>Pseudomonadati</taxon>
        <taxon>Campylobacterota</taxon>
        <taxon>Epsilonproteobacteria</taxon>
        <taxon>Campylobacterales</taxon>
        <taxon>Helicobacteraceae</taxon>
        <taxon>Helicobacter</taxon>
    </lineage>
</organism>
<evidence type="ECO:0000313" key="2">
    <source>
        <dbReference type="Proteomes" id="UP000029733"/>
    </source>
</evidence>
<keyword evidence="2" id="KW-1185">Reference proteome</keyword>
<dbReference type="STRING" id="1677920.LS71_07365"/>
<evidence type="ECO:0000313" key="1">
    <source>
        <dbReference type="EMBL" id="TLD96178.1"/>
    </source>
</evidence>